<dbReference type="PANTHER" id="PTHR38340:SF1">
    <property type="entry name" value="S-LAYER PROTEIN"/>
    <property type="match status" value="1"/>
</dbReference>
<protein>
    <recommendedName>
        <fullName evidence="3">Cadherin domain-containing protein</fullName>
    </recommendedName>
</protein>
<comment type="caution">
    <text evidence="4">The sequence shown here is derived from an EMBL/GenBank/DDBJ whole genome shotgun (WGS) entry which is preliminary data.</text>
</comment>
<proteinExistence type="predicted"/>
<dbReference type="SUPFAM" id="SSF49313">
    <property type="entry name" value="Cadherin-like"/>
    <property type="match status" value="2"/>
</dbReference>
<dbReference type="EMBL" id="NTFS01000300">
    <property type="protein sequence ID" value="PAX51985.1"/>
    <property type="molecule type" value="Genomic_DNA"/>
</dbReference>
<dbReference type="InterPro" id="IPR002126">
    <property type="entry name" value="Cadherin-like_dom"/>
</dbReference>
<dbReference type="PROSITE" id="PS00330">
    <property type="entry name" value="HEMOLYSIN_CALCIUM"/>
    <property type="match status" value="1"/>
</dbReference>
<dbReference type="InterPro" id="IPR011049">
    <property type="entry name" value="Serralysin-like_metalloprot_C"/>
</dbReference>
<sequence>MLPSSDLTAAATQPFVQTAFGSSNELGGGTSWFNASAWNNPLAIPLLGSSSGSTPVQAVAFIDAALPDYQTLVDGLAPNTAAYLLNPAGDELSQISQVLSGYSNLAAVSLFSHGSDGALQLGNISLNTDNLIDYAGVLQSWSKSLAAGADLLLYGCDLAADGIGQSFVGQIAALTGADVAASTDLTGSSALGGDWDLEFATGSIETPEFLQPWAQVAYQHLLATVTNTNDSGAGSLRQAILDAPDGDTITFTGSVFTDSSPDTITLTSGELGITKNLTLMGTGANLLTISGNNASRVFNISDGNGSADKTVTLAGLTITGGNASDFDGGGIRNLENLTVNNSTISGNSASSSGGGIANVGGTLTVSNSTLSGNFASALGGGIGAFFGTSGSITSIRNSIVTGNSARIFPESTSELYGDTGSSLNSNGYNLFGFNSSSRSIRLNTSSTDIIPSVSLSAILSTTLANNGGPTQTLALVNGSPAINAGDPGYSGPLTTDQRGSGFARIIGGTVDIGAFEFVPPPANSPPIARNDSFTTNEDTPLTGNVITNTTPNGADSDPDGNPLTIATVNGSAANVGTAISLTNGSLTLNASGSFTYLPITNANGSDSFTYTLSDGTVASNTATVGLAITSVNDAPIVANPLGDQSSPEDTAVNFTIPANSFSDVDNPTLALSATLADNTALPGWLSFNAATGNFSGTPPLNFNGTLALKVTATDAGNLSAASNFNLVITPVNDAPVVANPLGDQSSPEDTAVNFTIPANSFSDVDNPTLALSATLADNTALPDWLTFNAATGSFSGTPPLNFNGTLALKVTATDAGSLSTSSNFNLVITPVNDAPTISAIADQTAFQNTATTPITFTISDVETAASSLTVAATASNTALFPNGSIVFGGSGANRTLTLTPANNQFGTATITVNVSDGTIVTPTTFTVNVGRNLNGGNGKDTLNGTAGNDRLDGGNGEDTLFGGAGNDLLLGGNGDDVLDGGTGNNTLTGGNGADIFVLSASGTNRITDFVNGTDRFRLSGLTRDQLTFVQDGNNTRVSAGGGEIAYLLNVLTTQIDISDFVV</sequence>
<dbReference type="Pfam" id="PF17963">
    <property type="entry name" value="Big_9"/>
    <property type="match status" value="2"/>
</dbReference>
<dbReference type="SMART" id="SM00736">
    <property type="entry name" value="CADG"/>
    <property type="match status" value="2"/>
</dbReference>
<dbReference type="Pfam" id="PF05345">
    <property type="entry name" value="He_PIG"/>
    <property type="match status" value="2"/>
</dbReference>
<name>A0A2A2TED3_9CYAN</name>
<keyword evidence="2" id="KW-0964">Secreted</keyword>
<dbReference type="AlphaFoldDB" id="A0A2A2TED3"/>
<feature type="domain" description="Cadherin" evidence="3">
    <location>
        <begin position="747"/>
        <end position="837"/>
    </location>
</feature>
<dbReference type="GO" id="GO:0007156">
    <property type="term" value="P:homophilic cell adhesion via plasma membrane adhesion molecules"/>
    <property type="evidence" value="ECO:0007669"/>
    <property type="project" value="InterPro"/>
</dbReference>
<dbReference type="RefSeq" id="WP_095723693.1">
    <property type="nucleotide sequence ID" value="NZ_NTFS01000300.1"/>
</dbReference>
<dbReference type="Proteomes" id="UP000218238">
    <property type="component" value="Unassembled WGS sequence"/>
</dbReference>
<dbReference type="InterPro" id="IPR018511">
    <property type="entry name" value="Hemolysin-typ_Ca-bd_CS"/>
</dbReference>
<reference evidence="4 5" key="1">
    <citation type="submission" date="2017-08" db="EMBL/GenBank/DDBJ databases">
        <title>Draft genome sequence of filamentous cyanobacterium Calothrix elsteri CCALA 953.</title>
        <authorList>
            <person name="Gagunashvili A.N."/>
            <person name="Elster J."/>
            <person name="Andresson O.S."/>
        </authorList>
    </citation>
    <scope>NUCLEOTIDE SEQUENCE [LARGE SCALE GENOMIC DNA]</scope>
    <source>
        <strain evidence="4 5">CCALA 953</strain>
    </source>
</reference>
<dbReference type="NCBIfam" id="NF041518">
    <property type="entry name" value="choice_anch_Q"/>
    <property type="match status" value="1"/>
</dbReference>
<dbReference type="PROSITE" id="PS50268">
    <property type="entry name" value="CADHERIN_2"/>
    <property type="match status" value="2"/>
</dbReference>
<dbReference type="InterPro" id="IPR015919">
    <property type="entry name" value="Cadherin-like_sf"/>
</dbReference>
<dbReference type="Gene3D" id="2.60.40.10">
    <property type="entry name" value="Immunoglobulins"/>
    <property type="match status" value="3"/>
</dbReference>
<dbReference type="NCBIfam" id="NF012211">
    <property type="entry name" value="tand_rpt_95"/>
    <property type="match status" value="3"/>
</dbReference>
<gene>
    <name evidence="4" type="ORF">CK510_21830</name>
</gene>
<keyword evidence="5" id="KW-1185">Reference proteome</keyword>
<dbReference type="SUPFAM" id="SSF51126">
    <property type="entry name" value="Pectin lyase-like"/>
    <property type="match status" value="1"/>
</dbReference>
<comment type="subcellular location">
    <subcellularLocation>
        <location evidence="1">Secreted</location>
    </subcellularLocation>
</comment>
<dbReference type="InterPro" id="IPR050557">
    <property type="entry name" value="RTX_toxin/Mannuronan_C5-epim"/>
</dbReference>
<dbReference type="InterPro" id="IPR059226">
    <property type="entry name" value="Choice_anch_Q_dom"/>
</dbReference>
<accession>A0A2A2TED3</accession>
<dbReference type="GO" id="GO:0005509">
    <property type="term" value="F:calcium ion binding"/>
    <property type="evidence" value="ECO:0007669"/>
    <property type="project" value="InterPro"/>
</dbReference>
<dbReference type="Pfam" id="PF14252">
    <property type="entry name" value="DUF4347"/>
    <property type="match status" value="1"/>
</dbReference>
<dbReference type="InterPro" id="IPR011050">
    <property type="entry name" value="Pectin_lyase_fold/virulence"/>
</dbReference>
<dbReference type="Pfam" id="PF00353">
    <property type="entry name" value="HemolysinCabind"/>
    <property type="match status" value="2"/>
</dbReference>
<dbReference type="InterPro" id="IPR025592">
    <property type="entry name" value="DUF4347"/>
</dbReference>
<dbReference type="Gene3D" id="2.60.40.3440">
    <property type="match status" value="1"/>
</dbReference>
<dbReference type="GO" id="GO:0016020">
    <property type="term" value="C:membrane"/>
    <property type="evidence" value="ECO:0007669"/>
    <property type="project" value="InterPro"/>
</dbReference>
<organism evidence="4 5">
    <name type="scientific">Brunnivagina elsteri CCALA 953</name>
    <dbReference type="NCBI Taxonomy" id="987040"/>
    <lineage>
        <taxon>Bacteria</taxon>
        <taxon>Bacillati</taxon>
        <taxon>Cyanobacteriota</taxon>
        <taxon>Cyanophyceae</taxon>
        <taxon>Nostocales</taxon>
        <taxon>Calotrichaceae</taxon>
        <taxon>Brunnivagina</taxon>
    </lineage>
</organism>
<evidence type="ECO:0000259" key="3">
    <source>
        <dbReference type="PROSITE" id="PS50268"/>
    </source>
</evidence>
<dbReference type="SUPFAM" id="SSF51120">
    <property type="entry name" value="beta-Roll"/>
    <property type="match status" value="1"/>
</dbReference>
<evidence type="ECO:0000313" key="4">
    <source>
        <dbReference type="EMBL" id="PAX51985.1"/>
    </source>
</evidence>
<dbReference type="InterPro" id="IPR006644">
    <property type="entry name" value="Cadg"/>
</dbReference>
<dbReference type="OrthoDB" id="466259at2"/>
<dbReference type="PRINTS" id="PR00313">
    <property type="entry name" value="CABNDNGRPT"/>
</dbReference>
<feature type="domain" description="Cadherin" evidence="3">
    <location>
        <begin position="647"/>
        <end position="737"/>
    </location>
</feature>
<dbReference type="InterPro" id="IPR001343">
    <property type="entry name" value="Hemolysn_Ca-bd"/>
</dbReference>
<evidence type="ECO:0000256" key="2">
    <source>
        <dbReference type="ARBA" id="ARBA00022525"/>
    </source>
</evidence>
<evidence type="ECO:0000256" key="1">
    <source>
        <dbReference type="ARBA" id="ARBA00004613"/>
    </source>
</evidence>
<dbReference type="InterPro" id="IPR013783">
    <property type="entry name" value="Ig-like_fold"/>
</dbReference>
<dbReference type="GO" id="GO:0005576">
    <property type="term" value="C:extracellular region"/>
    <property type="evidence" value="ECO:0007669"/>
    <property type="project" value="UniProtKB-SubCell"/>
</dbReference>
<evidence type="ECO:0000313" key="5">
    <source>
        <dbReference type="Proteomes" id="UP000218238"/>
    </source>
</evidence>
<dbReference type="PANTHER" id="PTHR38340">
    <property type="entry name" value="S-LAYER PROTEIN"/>
    <property type="match status" value="1"/>
</dbReference>